<sequence length="350" mass="39905">MQQLSSFRGEKLSVIPGDSERSVGSKGLKPITDLPQDTKKGLGESIRSGFQSLRRKTSSWRRAKVENLEDKSFKGDSDNVTDSDSEACQISLFDTQRQRNSGISTASSTRSHKLRFWLNSFDDVNDDYISAQSTKSTKSDAIIYQCPPKHRVRFWLNERNPYGYSDSILEVRYSEITTRIIRSRCLANIAAVEASRIGESRRRVRALKFASAAAAAAFARFKKAERDINASHGSIANAAMYAYRAIAAASVIQPQKNGDFIRLQHKFNEHFKYQNESDYFRRIKYIPMKELKKGSAEYKMNQRLREIPTPPMQYDILKYHNDRLDMIIAKGARKRAQLYVAQGAARNYIA</sequence>
<dbReference type="OrthoDB" id="10357192at2759"/>
<dbReference type="KEGG" id="tdl:TDEL_0H03220"/>
<dbReference type="GeneID" id="11501424"/>
<dbReference type="AlphaFoldDB" id="G8ZZY7"/>
<keyword evidence="3" id="KW-1185">Reference proteome</keyword>
<feature type="region of interest" description="Disordered" evidence="1">
    <location>
        <begin position="1"/>
        <end position="48"/>
    </location>
</feature>
<gene>
    <name evidence="2" type="primary">TDEL0H03220</name>
    <name evidence="2" type="ORF">TDEL_0H03220</name>
</gene>
<dbReference type="eggNOG" id="ENOG502SSEG">
    <property type="taxonomic scope" value="Eukaryota"/>
</dbReference>
<dbReference type="EMBL" id="HE616749">
    <property type="protein sequence ID" value="CCE94181.1"/>
    <property type="molecule type" value="Genomic_DNA"/>
</dbReference>
<accession>G8ZZY7</accession>
<name>G8ZZY7_TORDE</name>
<dbReference type="RefSeq" id="XP_003683392.1">
    <property type="nucleotide sequence ID" value="XM_003683344.1"/>
</dbReference>
<protein>
    <submittedName>
        <fullName evidence="2">Uncharacterized protein</fullName>
    </submittedName>
</protein>
<reference evidence="2 3" key="1">
    <citation type="journal article" date="2011" name="Proc. Natl. Acad. Sci. U.S.A.">
        <title>Evolutionary erosion of yeast sex chromosomes by mating-type switching accidents.</title>
        <authorList>
            <person name="Gordon J.L."/>
            <person name="Armisen D."/>
            <person name="Proux-Wera E."/>
            <person name="Oheigeartaigh S.S."/>
            <person name="Byrne K.P."/>
            <person name="Wolfe K.H."/>
        </authorList>
    </citation>
    <scope>NUCLEOTIDE SEQUENCE [LARGE SCALE GENOMIC DNA]</scope>
    <source>
        <strain evidence="3">ATCC 10662 / CBS 1146 / NBRC 0425 / NCYC 2629 / NRRL Y-866</strain>
    </source>
</reference>
<dbReference type="Proteomes" id="UP000005627">
    <property type="component" value="Chromosome 8"/>
</dbReference>
<dbReference type="HOGENOM" id="CLU_792701_0_0_1"/>
<evidence type="ECO:0000313" key="3">
    <source>
        <dbReference type="Proteomes" id="UP000005627"/>
    </source>
</evidence>
<organism evidence="2 3">
    <name type="scientific">Torulaspora delbrueckii</name>
    <name type="common">Yeast</name>
    <name type="synonym">Candida colliculosa</name>
    <dbReference type="NCBI Taxonomy" id="4950"/>
    <lineage>
        <taxon>Eukaryota</taxon>
        <taxon>Fungi</taxon>
        <taxon>Dikarya</taxon>
        <taxon>Ascomycota</taxon>
        <taxon>Saccharomycotina</taxon>
        <taxon>Saccharomycetes</taxon>
        <taxon>Saccharomycetales</taxon>
        <taxon>Saccharomycetaceae</taxon>
        <taxon>Torulaspora</taxon>
    </lineage>
</organism>
<evidence type="ECO:0000313" key="2">
    <source>
        <dbReference type="EMBL" id="CCE94181.1"/>
    </source>
</evidence>
<proteinExistence type="predicted"/>
<dbReference type="InParanoid" id="G8ZZY7"/>
<evidence type="ECO:0000256" key="1">
    <source>
        <dbReference type="SAM" id="MobiDB-lite"/>
    </source>
</evidence>